<protein>
    <recommendedName>
        <fullName evidence="4">Required for respiratory growth protein 9, mitochondrial</fullName>
    </recommendedName>
</protein>
<accession>A0A9P6I8H3</accession>
<reference evidence="7" key="1">
    <citation type="submission" date="2020-03" db="EMBL/GenBank/DDBJ databases">
        <authorList>
            <person name="He L."/>
        </authorList>
    </citation>
    <scope>NUCLEOTIDE SEQUENCE</scope>
    <source>
        <strain evidence="7">CkLH20</strain>
    </source>
</reference>
<dbReference type="Pfam" id="PF06413">
    <property type="entry name" value="Neugrin"/>
    <property type="match status" value="1"/>
</dbReference>
<evidence type="ECO:0000256" key="3">
    <source>
        <dbReference type="ARBA" id="ARBA00010895"/>
    </source>
</evidence>
<dbReference type="GeneID" id="62160600"/>
<feature type="compositionally biased region" description="Basic and acidic residues" evidence="6">
    <location>
        <begin position="63"/>
        <end position="79"/>
    </location>
</feature>
<dbReference type="PANTHER" id="PTHR13475:SF3">
    <property type="entry name" value="NEUGRIN"/>
    <property type="match status" value="1"/>
</dbReference>
<dbReference type="OrthoDB" id="5578174at2759"/>
<dbReference type="PANTHER" id="PTHR13475">
    <property type="entry name" value="NEUGRIN"/>
    <property type="match status" value="1"/>
</dbReference>
<dbReference type="GO" id="GO:0005634">
    <property type="term" value="C:nucleus"/>
    <property type="evidence" value="ECO:0007669"/>
    <property type="project" value="TreeGrafter"/>
</dbReference>
<evidence type="ECO:0000256" key="5">
    <source>
        <dbReference type="ARBA" id="ARBA00022946"/>
    </source>
</evidence>
<comment type="subcellular location">
    <subcellularLocation>
        <location evidence="2">Mitochondrion</location>
    </subcellularLocation>
</comment>
<keyword evidence="8" id="KW-1185">Reference proteome</keyword>
<organism evidence="7 8">
    <name type="scientific">Colletotrichum karsti</name>
    <dbReference type="NCBI Taxonomy" id="1095194"/>
    <lineage>
        <taxon>Eukaryota</taxon>
        <taxon>Fungi</taxon>
        <taxon>Dikarya</taxon>
        <taxon>Ascomycota</taxon>
        <taxon>Pezizomycotina</taxon>
        <taxon>Sordariomycetes</taxon>
        <taxon>Hypocreomycetidae</taxon>
        <taxon>Glomerellales</taxon>
        <taxon>Glomerellaceae</taxon>
        <taxon>Colletotrichum</taxon>
        <taxon>Colletotrichum boninense species complex</taxon>
    </lineage>
</organism>
<comment type="function">
    <text evidence="1">Required for respiratory activity and maintenance and expression of the mitochondrial genome.</text>
</comment>
<gene>
    <name evidence="7" type="ORF">CkaCkLH20_04807</name>
</gene>
<feature type="region of interest" description="Disordered" evidence="6">
    <location>
        <begin position="47"/>
        <end position="126"/>
    </location>
</feature>
<reference evidence="7" key="2">
    <citation type="submission" date="2020-11" db="EMBL/GenBank/DDBJ databases">
        <title>Whole genome sequencing of Colletotrichum sp.</title>
        <authorList>
            <person name="Li H."/>
        </authorList>
    </citation>
    <scope>NUCLEOTIDE SEQUENCE</scope>
    <source>
        <strain evidence="7">CkLH20</strain>
    </source>
</reference>
<feature type="compositionally biased region" description="Basic and acidic residues" evidence="6">
    <location>
        <begin position="100"/>
        <end position="110"/>
    </location>
</feature>
<dbReference type="RefSeq" id="XP_038747133.1">
    <property type="nucleotide sequence ID" value="XM_038887526.1"/>
</dbReference>
<sequence length="270" mass="31680">MHCLCRQSPLRALLASMSQLHIEPAATRLPQRIGSNLLPAYRTTSKSTFTTISQKPSTTPARNTEKQQQEKNEGGEGFRKIGVSKWESKGFAEGPRRKRPSELTEEERREHAKTRRREMHNKQEHWKIQKEALKEKFPEGWRPMKRLSPDAMAGIKALHAQYPEEYTTAKLAAMFEMSPEAIRRILRAKWEASPEEEQKRQERWFRRGVNVWSRWAEMGVKPPQKWRREGVARDKSFHENRKAAIERRQAEEAREDQGEKLQRKLGDSIM</sequence>
<evidence type="ECO:0000256" key="2">
    <source>
        <dbReference type="ARBA" id="ARBA00004173"/>
    </source>
</evidence>
<evidence type="ECO:0000256" key="4">
    <source>
        <dbReference type="ARBA" id="ARBA00013566"/>
    </source>
</evidence>
<evidence type="ECO:0000256" key="1">
    <source>
        <dbReference type="ARBA" id="ARBA00003548"/>
    </source>
</evidence>
<evidence type="ECO:0000313" key="8">
    <source>
        <dbReference type="Proteomes" id="UP000781932"/>
    </source>
</evidence>
<proteinExistence type="inferred from homology"/>
<feature type="region of interest" description="Disordered" evidence="6">
    <location>
        <begin position="225"/>
        <end position="270"/>
    </location>
</feature>
<keyword evidence="5" id="KW-0809">Transit peptide</keyword>
<dbReference type="GO" id="GO:0005739">
    <property type="term" value="C:mitochondrion"/>
    <property type="evidence" value="ECO:0007669"/>
    <property type="project" value="UniProtKB-SubCell"/>
</dbReference>
<comment type="caution">
    <text evidence="7">The sequence shown here is derived from an EMBL/GenBank/DDBJ whole genome shotgun (WGS) entry which is preliminary data.</text>
</comment>
<evidence type="ECO:0000256" key="6">
    <source>
        <dbReference type="SAM" id="MobiDB-lite"/>
    </source>
</evidence>
<dbReference type="InterPro" id="IPR010487">
    <property type="entry name" value="NGRN/Rrg9"/>
</dbReference>
<name>A0A9P6I8H3_9PEZI</name>
<dbReference type="AlphaFoldDB" id="A0A9P6I8H3"/>
<comment type="similarity">
    <text evidence="3">Belongs to the RRG9 family.</text>
</comment>
<evidence type="ECO:0000313" key="7">
    <source>
        <dbReference type="EMBL" id="KAF9877672.1"/>
    </source>
</evidence>
<dbReference type="EMBL" id="JAATWM020000013">
    <property type="protein sequence ID" value="KAF9877672.1"/>
    <property type="molecule type" value="Genomic_DNA"/>
</dbReference>
<feature type="compositionally biased region" description="Polar residues" evidence="6">
    <location>
        <begin position="47"/>
        <end position="62"/>
    </location>
</feature>
<feature type="compositionally biased region" description="Basic and acidic residues" evidence="6">
    <location>
        <begin position="226"/>
        <end position="270"/>
    </location>
</feature>
<dbReference type="Proteomes" id="UP000781932">
    <property type="component" value="Unassembled WGS sequence"/>
</dbReference>